<reference evidence="4" key="1">
    <citation type="submission" date="2016-10" db="EMBL/GenBank/DDBJ databases">
        <authorList>
            <person name="de Groot N.N."/>
        </authorList>
    </citation>
    <scope>NUCLEOTIDE SEQUENCE</scope>
</reference>
<protein>
    <submittedName>
        <fullName evidence="4">Putative ABC transporter ATP binding protein</fullName>
    </submittedName>
</protein>
<dbReference type="SUPFAM" id="SSF52540">
    <property type="entry name" value="P-loop containing nucleoside triphosphate hydrolases"/>
    <property type="match status" value="1"/>
</dbReference>
<gene>
    <name evidence="4" type="ORF">MNB_SV-6-630</name>
</gene>
<dbReference type="GO" id="GO:0005524">
    <property type="term" value="F:ATP binding"/>
    <property type="evidence" value="ECO:0007669"/>
    <property type="project" value="UniProtKB-KW"/>
</dbReference>
<dbReference type="EMBL" id="FPHC01000067">
    <property type="protein sequence ID" value="SFV63510.1"/>
    <property type="molecule type" value="Genomic_DNA"/>
</dbReference>
<evidence type="ECO:0000256" key="2">
    <source>
        <dbReference type="ARBA" id="ARBA00022840"/>
    </source>
</evidence>
<dbReference type="InterPro" id="IPR003439">
    <property type="entry name" value="ABC_transporter-like_ATP-bd"/>
</dbReference>
<dbReference type="InterPro" id="IPR017871">
    <property type="entry name" value="ABC_transporter-like_CS"/>
</dbReference>
<feature type="domain" description="ABC transporter" evidence="3">
    <location>
        <begin position="4"/>
        <end position="222"/>
    </location>
</feature>
<name>A0A1W1CCB4_9ZZZZ</name>
<dbReference type="InterPro" id="IPR027417">
    <property type="entry name" value="P-loop_NTPase"/>
</dbReference>
<dbReference type="SMART" id="SM00382">
    <property type="entry name" value="AAA"/>
    <property type="match status" value="1"/>
</dbReference>
<keyword evidence="1" id="KW-0547">Nucleotide-binding</keyword>
<dbReference type="PANTHER" id="PTHR42798">
    <property type="entry name" value="LIPOPROTEIN-RELEASING SYSTEM ATP-BINDING PROTEIN LOLD"/>
    <property type="match status" value="1"/>
</dbReference>
<accession>A0A1W1CCB4</accession>
<dbReference type="PROSITE" id="PS00211">
    <property type="entry name" value="ABC_TRANSPORTER_1"/>
    <property type="match status" value="1"/>
</dbReference>
<proteinExistence type="predicted"/>
<dbReference type="InterPro" id="IPR003593">
    <property type="entry name" value="AAA+_ATPase"/>
</dbReference>
<sequence length="222" mass="25082">MSNILLKATNISHHFDTELYRDIDLMLESTKSAAILGRSGSGKSTLLHHCSTFLKPHKGDITLLDQDIYTLSDEKIEQMRRSNLGIIFQFHYLFKGMSALENIEVSTILAGTEVDRLLLDRLGIGGLIEQKISELSGGEQQRVSIARVLSKKPKIIFADEPTGNLDKETANLVMDVLLEYIKENSASLLLVTHDEELAMRCDDIYRLKEQKLEHIRISQDEV</sequence>
<evidence type="ECO:0000313" key="4">
    <source>
        <dbReference type="EMBL" id="SFV63510.1"/>
    </source>
</evidence>
<keyword evidence="2" id="KW-0067">ATP-binding</keyword>
<evidence type="ECO:0000259" key="3">
    <source>
        <dbReference type="PROSITE" id="PS50893"/>
    </source>
</evidence>
<dbReference type="Gene3D" id="3.40.50.300">
    <property type="entry name" value="P-loop containing nucleotide triphosphate hydrolases"/>
    <property type="match status" value="1"/>
</dbReference>
<dbReference type="PROSITE" id="PS50893">
    <property type="entry name" value="ABC_TRANSPORTER_2"/>
    <property type="match status" value="1"/>
</dbReference>
<dbReference type="PANTHER" id="PTHR42798:SF2">
    <property type="entry name" value="ABC TRANSPORTER ATP-BINDING PROTEIN MG467-RELATED"/>
    <property type="match status" value="1"/>
</dbReference>
<dbReference type="AlphaFoldDB" id="A0A1W1CCB4"/>
<dbReference type="GO" id="GO:0016887">
    <property type="term" value="F:ATP hydrolysis activity"/>
    <property type="evidence" value="ECO:0007669"/>
    <property type="project" value="InterPro"/>
</dbReference>
<dbReference type="Pfam" id="PF00005">
    <property type="entry name" value="ABC_tran"/>
    <property type="match status" value="1"/>
</dbReference>
<evidence type="ECO:0000256" key="1">
    <source>
        <dbReference type="ARBA" id="ARBA00022741"/>
    </source>
</evidence>
<organism evidence="4">
    <name type="scientific">hydrothermal vent metagenome</name>
    <dbReference type="NCBI Taxonomy" id="652676"/>
    <lineage>
        <taxon>unclassified sequences</taxon>
        <taxon>metagenomes</taxon>
        <taxon>ecological metagenomes</taxon>
    </lineage>
</organism>